<feature type="domain" description="Copper type II ascorbate-dependent monooxygenase C-terminal" evidence="2">
    <location>
        <begin position="240"/>
        <end position="349"/>
    </location>
</feature>
<protein>
    <recommendedName>
        <fullName evidence="2">Copper type II ascorbate-dependent monooxygenase C-terminal domain-containing protein</fullName>
    </recommendedName>
</protein>
<dbReference type="KEGG" id="pspi:PS2015_665"/>
<name>A0A0S2KB66_9GAMM</name>
<dbReference type="GO" id="GO:0016715">
    <property type="term" value="F:oxidoreductase activity, acting on paired donors, with incorporation or reduction of molecular oxygen, reduced ascorbate as one donor, and incorporation of one atom of oxygen"/>
    <property type="evidence" value="ECO:0007669"/>
    <property type="project" value="InterPro"/>
</dbReference>
<dbReference type="AlphaFoldDB" id="A0A0S2KB66"/>
<dbReference type="SUPFAM" id="SSF49742">
    <property type="entry name" value="PHM/PNGase F"/>
    <property type="match status" value="2"/>
</dbReference>
<proteinExistence type="predicted"/>
<keyword evidence="1" id="KW-1015">Disulfide bond</keyword>
<dbReference type="EMBL" id="CP013189">
    <property type="protein sequence ID" value="ALO45347.1"/>
    <property type="molecule type" value="Genomic_DNA"/>
</dbReference>
<dbReference type="InterPro" id="IPR036939">
    <property type="entry name" value="Cu2_ascorb_mOase_N_sf"/>
</dbReference>
<evidence type="ECO:0000313" key="4">
    <source>
        <dbReference type="Proteomes" id="UP000065641"/>
    </source>
</evidence>
<dbReference type="InterPro" id="IPR008977">
    <property type="entry name" value="PHM/PNGase_F_dom_sf"/>
</dbReference>
<dbReference type="Pfam" id="PF03712">
    <property type="entry name" value="Cu2_monoox_C"/>
    <property type="match status" value="1"/>
</dbReference>
<dbReference type="STRING" id="1249552.PS2015_665"/>
<keyword evidence="4" id="KW-1185">Reference proteome</keyword>
<accession>A0A0S2KB66</accession>
<evidence type="ECO:0000259" key="2">
    <source>
        <dbReference type="Pfam" id="PF03712"/>
    </source>
</evidence>
<dbReference type="Gene3D" id="2.60.120.310">
    <property type="entry name" value="Copper type II, ascorbate-dependent monooxygenase, N-terminal domain"/>
    <property type="match status" value="1"/>
</dbReference>
<evidence type="ECO:0000313" key="3">
    <source>
        <dbReference type="EMBL" id="ALO45347.1"/>
    </source>
</evidence>
<dbReference type="GO" id="GO:0005507">
    <property type="term" value="F:copper ion binding"/>
    <property type="evidence" value="ECO:0007669"/>
    <property type="project" value="InterPro"/>
</dbReference>
<evidence type="ECO:0000256" key="1">
    <source>
        <dbReference type="ARBA" id="ARBA00023157"/>
    </source>
</evidence>
<reference evidence="3 4" key="1">
    <citation type="submission" date="2015-11" db="EMBL/GenBank/DDBJ databases">
        <authorList>
            <person name="Zhang Y."/>
            <person name="Guo Z."/>
        </authorList>
    </citation>
    <scope>NUCLEOTIDE SEQUENCE [LARGE SCALE GENOMIC DNA]</scope>
    <source>
        <strain evidence="3 4">KCTC 32221</strain>
    </source>
</reference>
<dbReference type="Gene3D" id="2.60.120.230">
    <property type="match status" value="1"/>
</dbReference>
<gene>
    <name evidence="3" type="ORF">PS2015_665</name>
</gene>
<organism evidence="3 4">
    <name type="scientific">Pseudohongiella spirulinae</name>
    <dbReference type="NCBI Taxonomy" id="1249552"/>
    <lineage>
        <taxon>Bacteria</taxon>
        <taxon>Pseudomonadati</taxon>
        <taxon>Pseudomonadota</taxon>
        <taxon>Gammaproteobacteria</taxon>
        <taxon>Pseudomonadales</taxon>
        <taxon>Pseudohongiellaceae</taxon>
        <taxon>Pseudohongiella</taxon>
    </lineage>
</organism>
<dbReference type="Proteomes" id="UP000065641">
    <property type="component" value="Chromosome"/>
</dbReference>
<dbReference type="InterPro" id="IPR024548">
    <property type="entry name" value="Cu2_monoox_C"/>
</dbReference>
<sequence>MQFAEIRQTESMAAVAIGNGPGSEESRLNLREEFHMKKLSLAALVAAASVVSFQANAQGVDPLTQVEPVDAEWFYNGTEPDYVVDVPSFTVPATGVIDYIDSVIPLEFGEDKWVKAVQFIPGDKRVLHHLLSYVVADTPDAGEGMLDETVNDPRREFLEGYAPGKEYATEFPENTGIYVPTGSALRMSIHYTSFGQETTDSTRVGLWFADENNEPQYQYHTYSVATPMNQIQIPAGAMEYESAASHVFNEDITLYGFRAHMHYRGKSMAARVIYPDNTQEEIINIPDYNFAWQPTYRMDEPMQIPAGSRVVVEGLFDNSQYNLGNPDPTVDAMGGLQSWEEMFIGYFSYTAND</sequence>
<dbReference type="InterPro" id="IPR014784">
    <property type="entry name" value="Cu2_ascorb_mOase-like_C"/>
</dbReference>
<dbReference type="OrthoDB" id="7054765at2"/>